<dbReference type="RefSeq" id="WP_220162655.1">
    <property type="nucleotide sequence ID" value="NZ_JAIBOA010000001.1"/>
</dbReference>
<dbReference type="InterPro" id="IPR016181">
    <property type="entry name" value="Acyl_CoA_acyltransferase"/>
</dbReference>
<gene>
    <name evidence="1" type="ORF">K1Y72_02245</name>
</gene>
<organism evidence="1 2">
    <name type="scientific">Actinomadura parmotrematis</name>
    <dbReference type="NCBI Taxonomy" id="2864039"/>
    <lineage>
        <taxon>Bacteria</taxon>
        <taxon>Bacillati</taxon>
        <taxon>Actinomycetota</taxon>
        <taxon>Actinomycetes</taxon>
        <taxon>Streptosporangiales</taxon>
        <taxon>Thermomonosporaceae</taxon>
        <taxon>Actinomadura</taxon>
    </lineage>
</organism>
<evidence type="ECO:0000313" key="2">
    <source>
        <dbReference type="Proteomes" id="UP000774570"/>
    </source>
</evidence>
<accession>A0ABS7FLC0</accession>
<dbReference type="SUPFAM" id="SSF55729">
    <property type="entry name" value="Acyl-CoA N-acyltransferases (Nat)"/>
    <property type="match status" value="1"/>
</dbReference>
<proteinExistence type="predicted"/>
<reference evidence="1 2" key="1">
    <citation type="submission" date="2021-07" db="EMBL/GenBank/DDBJ databases">
        <title>Actinomadura sp. PM05-2 isolated from lichen.</title>
        <authorList>
            <person name="Somphong A."/>
            <person name="Phongsopitanun W."/>
            <person name="Tanasupawat S."/>
            <person name="Peongsungnone V."/>
        </authorList>
    </citation>
    <scope>NUCLEOTIDE SEQUENCE [LARGE SCALE GENOMIC DNA]</scope>
    <source>
        <strain evidence="1 2">PM05-2</strain>
    </source>
</reference>
<dbReference type="EMBL" id="JAIBOA010000001">
    <property type="protein sequence ID" value="MBW8481173.1"/>
    <property type="molecule type" value="Genomic_DNA"/>
</dbReference>
<sequence>MVKGVAIEIHPLRGSAGPAGWAGFARSADLGPLWAHEVLRGLAEPPGAPLLLAVARDGDGICAALCGAPARTVPFGPTVLDVRLPGQAHGPAWRFAPRVPDGRRRDLLRAAERAAVRSLGPRCAGAAYRHVTGGALPLVARRGARVRRSLDAAAMRLPGSAEEWLASLRKSRRTDLRRQVRLVDADAGLKVEAGAARTDLDPDLLAALHHRHSGRRASRLDPRAPLPAAYFAALCGREDVVTVSYREAPSGRLLAFGVLVDHAAAPQSTAWASLAPEEGGRKHLYFDHFVRLMRHVTRHAGAEFGAGQGMAEVKASLGFAPVPMWTVLAPRLPGRR</sequence>
<name>A0ABS7FLC0_9ACTN</name>
<evidence type="ECO:0008006" key="3">
    <source>
        <dbReference type="Google" id="ProtNLM"/>
    </source>
</evidence>
<dbReference type="Proteomes" id="UP000774570">
    <property type="component" value="Unassembled WGS sequence"/>
</dbReference>
<evidence type="ECO:0000313" key="1">
    <source>
        <dbReference type="EMBL" id="MBW8481173.1"/>
    </source>
</evidence>
<protein>
    <recommendedName>
        <fullName evidence="3">GNAT family N-acetyltransferase</fullName>
    </recommendedName>
</protein>
<comment type="caution">
    <text evidence="1">The sequence shown here is derived from an EMBL/GenBank/DDBJ whole genome shotgun (WGS) entry which is preliminary data.</text>
</comment>
<keyword evidence="2" id="KW-1185">Reference proteome</keyword>